<evidence type="ECO:0000256" key="3">
    <source>
        <dbReference type="SAM" id="MobiDB-lite"/>
    </source>
</evidence>
<keyword evidence="1" id="KW-0732">Signal</keyword>
<dbReference type="SUPFAM" id="SSF48726">
    <property type="entry name" value="Immunoglobulin"/>
    <property type="match status" value="3"/>
</dbReference>
<evidence type="ECO:0000313" key="5">
    <source>
        <dbReference type="EMBL" id="MFD1095119.1"/>
    </source>
</evidence>
<dbReference type="InterPro" id="IPR036179">
    <property type="entry name" value="Ig-like_dom_sf"/>
</dbReference>
<dbReference type="Pfam" id="PF19408">
    <property type="entry name" value="PKD_6"/>
    <property type="match status" value="6"/>
</dbReference>
<name>A0ABW3NRP0_9FLAO</name>
<feature type="compositionally biased region" description="Polar residues" evidence="3">
    <location>
        <begin position="283"/>
        <end position="304"/>
    </location>
</feature>
<evidence type="ECO:0000256" key="1">
    <source>
        <dbReference type="ARBA" id="ARBA00022729"/>
    </source>
</evidence>
<dbReference type="SMART" id="SM00560">
    <property type="entry name" value="LamGL"/>
    <property type="match status" value="1"/>
</dbReference>
<dbReference type="Proteomes" id="UP001597131">
    <property type="component" value="Unassembled WGS sequence"/>
</dbReference>
<dbReference type="InterPro" id="IPR006558">
    <property type="entry name" value="LamG-like"/>
</dbReference>
<feature type="domain" description="Ig-like" evidence="4">
    <location>
        <begin position="1039"/>
        <end position="1110"/>
    </location>
</feature>
<protein>
    <submittedName>
        <fullName evidence="5">LamG-like jellyroll fold domain-containing protein</fullName>
    </submittedName>
</protein>
<evidence type="ECO:0000313" key="6">
    <source>
        <dbReference type="Proteomes" id="UP001597131"/>
    </source>
</evidence>
<feature type="region of interest" description="Disordered" evidence="3">
    <location>
        <begin position="2105"/>
        <end position="2126"/>
    </location>
</feature>
<dbReference type="EMBL" id="JBHTLI010000001">
    <property type="protein sequence ID" value="MFD1095119.1"/>
    <property type="molecule type" value="Genomic_DNA"/>
</dbReference>
<feature type="region of interest" description="Disordered" evidence="3">
    <location>
        <begin position="283"/>
        <end position="317"/>
    </location>
</feature>
<comment type="caution">
    <text evidence="5">The sequence shown here is derived from an EMBL/GenBank/DDBJ whole genome shotgun (WGS) entry which is preliminary data.</text>
</comment>
<gene>
    <name evidence="5" type="ORF">ACFQ3Q_05105</name>
</gene>
<dbReference type="InterPro" id="IPR035986">
    <property type="entry name" value="PKD_dom_sf"/>
</dbReference>
<dbReference type="Gene3D" id="2.60.40.10">
    <property type="entry name" value="Immunoglobulins"/>
    <property type="match status" value="6"/>
</dbReference>
<dbReference type="InterPro" id="IPR013320">
    <property type="entry name" value="ConA-like_dom_sf"/>
</dbReference>
<feature type="compositionally biased region" description="Low complexity" evidence="3">
    <location>
        <begin position="383"/>
        <end position="396"/>
    </location>
</feature>
<dbReference type="Pfam" id="PF19081">
    <property type="entry name" value="Ig_7"/>
    <property type="match status" value="1"/>
</dbReference>
<feature type="domain" description="Ig-like" evidence="4">
    <location>
        <begin position="1499"/>
        <end position="1598"/>
    </location>
</feature>
<dbReference type="InterPro" id="IPR026444">
    <property type="entry name" value="Secre_tail"/>
</dbReference>
<dbReference type="InterPro" id="IPR013783">
    <property type="entry name" value="Ig-like_fold"/>
</dbReference>
<dbReference type="Pfam" id="PF13385">
    <property type="entry name" value="Laminin_G_3"/>
    <property type="match status" value="1"/>
</dbReference>
<dbReference type="PROSITE" id="PS50835">
    <property type="entry name" value="IG_LIKE"/>
    <property type="match status" value="3"/>
</dbReference>
<dbReference type="SUPFAM" id="SSF49299">
    <property type="entry name" value="PKD domain"/>
    <property type="match status" value="1"/>
</dbReference>
<dbReference type="SUPFAM" id="SSF49899">
    <property type="entry name" value="Concanavalin A-like lectins/glucanases"/>
    <property type="match status" value="1"/>
</dbReference>
<evidence type="ECO:0000259" key="4">
    <source>
        <dbReference type="PROSITE" id="PS50835"/>
    </source>
</evidence>
<sequence>MGIKLLEQKLFFLIFILALLPELSMGQCTDIDSNTTVSISTNDPTTFCEGQSITFTSSLTNAGSGISYQWQRNNTDIGGQTGTTFTSTSLSNNDKIRLKIICDADNSVTKLSNSITVTVNQNRTGTATISANQTNICPGETVNFSASLTNAGSSPVYDWKVNGVSQGSGSSFSSLTLSGGDQVQLFVQSSLPCTPNFSSNTITITEKPGTPAQPGAISGTDEVCPGVSETYTVSTVADATEYIWTLPSGWSGSSSTNSITVTTGSSGSGNISVAAKNSCGTSPTSTLSVNVKDGTPSQPGNITGPTEVCPGSLTTPVEYSVSNDPTTTSYNWTLPSGWSFDTNNGSTITVIPGNSGQNGNISVTAENDCGISSARSISVSVKPGTPATPGPSSGPSEVCPGTSVTYSVSPVSNATEYIWTLPSGWTGSSTTNSITVTTGTTGTADLSVAAKNDCDTGAAYTWNITVKDGTPVSSGSITQTITSGNTVICPGDEVKYSVSGPAEATQFNWTVPNGWSITAGSGTSEITVNAGNYGQDGNISVKPENSCGIGPESNLSVSVDPPAPETPGAIDGPVEVCQGTSQTYTIDPVENATEYIWSLPGGWSGSSTSNSITVTTGPSGDISVAAKNNCGTSALASLSVTGVSGAPAQPGSISGTDSNGNPVINICPVINGLTFEVAPVANADSYNWDLPSGWVITNGSDTEKITVNVPANSNYPNSVFVKVAAVNICGESSFTTYYTDVNNTEGINIGNYVEVNAGEDQTVCRTPNPVSISGNIDFNGAKLKIVPEIISGSGTFNNVPNGKVGNFTFQYIPSNNDIQNLNEVIIRVSPDATPGGSCTGDFYDEMKIIFRDAPSASISGDATICEGDASPITFTGSPNIQVTYTINGGANQNITLDASGQASLDSGVLINTTTFQLVSAIYTDDPTCSGSVTGSATITVTPTPSAAISYEDACTSSTSLAVDLTGTGDYTGGTFSADSGLSIDASSGEINPSLSTPGNYTIIYTIPASGGCEEIDVTTDVNIIQKVVITSEPSEVRACEAGGAQFEVAATGEGLTYQWFKSSATPGNEVPGGTANVLNLSNLDISDAGDYIVVVSGTAPCSSVTSASASLIIDQNITIDTQPESQSVCENGVASISVSASVGGAALGSGFTYQWFKGSPGSSSAVSGGTSATLNIDPASLADTGDYYVEITGPSDYECEPVSSSSASLIVRPTPTVTISGDAEICSGSDADISFSDGIPNGIVTYTINGDNTNPYTFNLDANGDGTLNTGALSATSNSDTDFVYAVQSVAYPDAPDCSTGVSGSVTITVAPDPVVTIAFPDNQTEFCNTSSPGLTFTPTLTGTGTYEGGTFTATGLTIDPNDGSINPGNENSGDYTITYTIPAFGGCPEEVATLDISIYEEVKITSQPFNIGICSTQDAEFSVTATGDDLTYQWYKDGSAIPGAESPVLSLPVATSEDAGEYYVMVSGTNACTPTEASQVQSDIVTLNVDEDIVIVEPAVDVVVCETGNETVSFRFVVHANGAPLDFEWIDSNGNPIAIDGTRVTSQIQSLSNYEDYTFDVYEGILTINNVTESDEGSYAVKVDGSQNNFTCPEAISNSFKLEVNPVPDAPVVENVQYCTGETAVALTANGTNLEWYDENMNPLSSAPVPVTDSPAEFTYYVTQTPVFCESDPAMIKVFVYARPDKPTVDGTTINYCLGETASALTATPETDATLNWYDSASSTTPLTEAPSPQTTAAGTLEYWVSQTNINNCEGEREKITVNINKLPLIVPPADATICEGDTVSAEVSDTNDSGNSTTFLWEDANGNSFTGSSADLSPTETTTYTITATNSAGCINTDEFTITVDPLPVGGTLDGPSSLCITNTSGSLELTGQEGNIEQWEYNNASVSAWTPIANSAGLTTFDFTDMNLQEATSFRVLLSSGVCTDVYSAEFDIQIDPVPEGGELNFATGDRVFLVCENPGAGYAAPLNLTGIIGEVVQWQYRGASATSWSTISGFTGLSLSANEIENLNISETTVFRVEIASGACTPNVFSETAIISVIPSDIKPNPVTVDPGVVCFGEEVRLSSETGYQSGSTINDDGYFDNAGITNHGWRVRRNGSTTDIGFDTDANNTRPDRWKRATPHPFTTANLTPPYSFYDTEWGSGIEDGNKGFAVVSSNNSATMETPVFGISATDPGILTFDQAYNLTPGASISVEISTDGGNTYTTLYYKTPTETDQGITSDHLADFGLGTIDTRPENKIQIDLGDYVGFNNLRIRFSYVGTRIGDVWAIDNIAIPEGPQGLTMEWTDYTDPDNPILIGTNNTETYTPTLIGWNNFEVRTKVVLDSNGNTCSNVENFETISVYVFDNYTSTATAIEDDCGDDKIQLNGVITGAYQGEVTEFPEDDESTASWELVSGPAGYTYSPSHFTNDDPSIEPINDPNAVFTPGVPGQYVVRWKITQDPDSPCEVTYDDLTFGVLDCTTLDFDGIDDYVAIEDSYSGAQSIEAWVRPESENGPGTGKVATILAGEGYELYLNAGAKPVFKWSGTPITSNKSLDLDGRWYHLAVTFGGGTAKLYIDGIEISDSKETSGSSQGSGGIFPFLIGAGYDDTTQQPDNYFSGWIEEVRIWNQPLTENQIRFMMNQRLIDNGAQMGELIPMDVPDGLVYSDLLGYYRLISSNPDPANLVAFDPALMPNNGLTPDLAQTSEPGRMHNMETNQQNTAPLPYISATDGQTWGTDNTWIRPAVWDPPHSTGVDGTPIEWNIAQVSHNIDSGSRDITVLGLLSDTPGKLLTMAAGGALNENNTGQMLRVTNYLLLDGNIDLVGESQLLQDQGSLLAEASQGWLERDQQGTKRSYNYNYWSSPVSLQGAANNADYSINQVLYDGTNSVNPGPINYQYPYAAADGALTSPITLSTYWMWRFRGTADVYEEWIWIGANGNLRTGEGYTMKGTEGSAAISDRQNYVFKGKPHNGDFTRNIGMTQNYLIGNPYPSAMDADLFILDNLNSAQVAGATNTSNIFNGAIYFWDHFAGQTHILREYVGGYATYTLAGGIPAISNDERINDNDAKGTKEPQRYIPVAQGFFVNTGLDDNLNNGINVQGGDIVFKNSQRAGIREGASSIFLMHRSQNRQTAELDTRAKIRLKFHSPLGYHRQLLATEDEITTDGFDLGYDAPLIENNAEDMYWLIDSQKLVIQAVPDFDKDQVLPLGLKVKENGWFKIQIDSLQNWPAKKQVYLRDKALDSVHNLTERFYDAIAEPGDVHNRFEIIFAPQVETEPEAPLSESVDLRYYRNTRELKVFNPDELEISEVMIYDLNGRMIQSFDDIEQAKEFILKVRQFRSAVYIVKLKSEKGVIDKKFIMK</sequence>
<evidence type="ECO:0000256" key="2">
    <source>
        <dbReference type="ARBA" id="ARBA00023157"/>
    </source>
</evidence>
<feature type="domain" description="Ig-like" evidence="4">
    <location>
        <begin position="1389"/>
        <end position="1482"/>
    </location>
</feature>
<accession>A0ABW3NRP0</accession>
<organism evidence="5 6">
    <name type="scientific">Salegentibacter chungangensis</name>
    <dbReference type="NCBI Taxonomy" id="1335724"/>
    <lineage>
        <taxon>Bacteria</taxon>
        <taxon>Pseudomonadati</taxon>
        <taxon>Bacteroidota</taxon>
        <taxon>Flavobacteriia</taxon>
        <taxon>Flavobacteriales</taxon>
        <taxon>Flavobacteriaceae</taxon>
        <taxon>Salegentibacter</taxon>
    </lineage>
</organism>
<dbReference type="SMART" id="SM00409">
    <property type="entry name" value="IG"/>
    <property type="match status" value="4"/>
</dbReference>
<feature type="compositionally biased region" description="Polar residues" evidence="3">
    <location>
        <begin position="2105"/>
        <end position="2114"/>
    </location>
</feature>
<proteinExistence type="predicted"/>
<dbReference type="InterPro" id="IPR045829">
    <property type="entry name" value="PKD_6"/>
</dbReference>
<dbReference type="InterPro" id="IPR003599">
    <property type="entry name" value="Ig_sub"/>
</dbReference>
<dbReference type="InterPro" id="IPR044023">
    <property type="entry name" value="Ig_7"/>
</dbReference>
<reference evidence="6" key="1">
    <citation type="journal article" date="2019" name="Int. J. Syst. Evol. Microbiol.">
        <title>The Global Catalogue of Microorganisms (GCM) 10K type strain sequencing project: providing services to taxonomists for standard genome sequencing and annotation.</title>
        <authorList>
            <consortium name="The Broad Institute Genomics Platform"/>
            <consortium name="The Broad Institute Genome Sequencing Center for Infectious Disease"/>
            <person name="Wu L."/>
            <person name="Ma J."/>
        </authorList>
    </citation>
    <scope>NUCLEOTIDE SEQUENCE [LARGE SCALE GENOMIC DNA]</scope>
    <source>
        <strain evidence="6">CCUG 64793</strain>
    </source>
</reference>
<dbReference type="NCBIfam" id="TIGR04183">
    <property type="entry name" value="Por_Secre_tail"/>
    <property type="match status" value="1"/>
</dbReference>
<keyword evidence="2" id="KW-1015">Disulfide bond</keyword>
<keyword evidence="6" id="KW-1185">Reference proteome</keyword>
<dbReference type="InterPro" id="IPR007110">
    <property type="entry name" value="Ig-like_dom"/>
</dbReference>
<feature type="region of interest" description="Disordered" evidence="3">
    <location>
        <begin position="380"/>
        <end position="400"/>
    </location>
</feature>
<dbReference type="RefSeq" id="WP_380743579.1">
    <property type="nucleotide sequence ID" value="NZ_JBHTLI010000001.1"/>
</dbReference>
<dbReference type="Gene3D" id="2.60.120.200">
    <property type="match status" value="1"/>
</dbReference>